<dbReference type="AlphaFoldDB" id="A0A0E2Z0X8"/>
<dbReference type="GO" id="GO:0003676">
    <property type="term" value="F:nucleic acid binding"/>
    <property type="evidence" value="ECO:0007669"/>
    <property type="project" value="InterPro"/>
</dbReference>
<dbReference type="Proteomes" id="UP000028839">
    <property type="component" value="Unassembled WGS sequence"/>
</dbReference>
<name>A0A0E2Z0X8_9GAMM</name>
<protein>
    <submittedName>
        <fullName evidence="2">DDE endonuclease</fullName>
    </submittedName>
</protein>
<dbReference type="InterPro" id="IPR036397">
    <property type="entry name" value="RNaseH_sf"/>
</dbReference>
<accession>A0A0E2Z0X8</accession>
<comment type="caution">
    <text evidence="2">The sequence shown here is derived from an EMBL/GenBank/DDBJ whole genome shotgun (WGS) entry which is preliminary data.</text>
</comment>
<organism evidence="2 3">
    <name type="scientific">Nitrosococcus oceani C-27</name>
    <dbReference type="NCBI Taxonomy" id="314279"/>
    <lineage>
        <taxon>Bacteria</taxon>
        <taxon>Pseudomonadati</taxon>
        <taxon>Pseudomonadota</taxon>
        <taxon>Gammaproteobacteria</taxon>
        <taxon>Chromatiales</taxon>
        <taxon>Chromatiaceae</taxon>
        <taxon>Nitrosococcus</taxon>
    </lineage>
</organism>
<keyword evidence="2" id="KW-0255">Endonuclease</keyword>
<keyword evidence="2" id="KW-0378">Hydrolase</keyword>
<dbReference type="GO" id="GO:0004519">
    <property type="term" value="F:endonuclease activity"/>
    <property type="evidence" value="ECO:0007669"/>
    <property type="project" value="UniProtKB-KW"/>
</dbReference>
<evidence type="ECO:0000259" key="1">
    <source>
        <dbReference type="Pfam" id="PF13358"/>
    </source>
</evidence>
<dbReference type="PANTHER" id="PTHR46564">
    <property type="entry name" value="TRANSPOSASE"/>
    <property type="match status" value="1"/>
</dbReference>
<dbReference type="HOGENOM" id="CLU_056788_10_3_6"/>
<proteinExistence type="predicted"/>
<sequence length="137" mass="15552">MPRTHRYARVGQRCYGLCDWHAKGRTNAIGALIGKALLTVGLFTANITANIFTAWVKQDLLPQLPENAVIVMDNATFHKRLDTQESLRKAGHTLLFLPPYFAELNPIEQKWAHIKAIRKPLSCSIDDLFKIESFYVT</sequence>
<evidence type="ECO:0000313" key="2">
    <source>
        <dbReference type="EMBL" id="KFI19278.1"/>
    </source>
</evidence>
<gene>
    <name evidence="2" type="ORF">IB75_10030</name>
</gene>
<feature type="domain" description="Tc1-like transposase DDE" evidence="1">
    <location>
        <begin position="3"/>
        <end position="119"/>
    </location>
</feature>
<reference evidence="2 3" key="1">
    <citation type="submission" date="2014-07" db="EMBL/GenBank/DDBJ databases">
        <title>Comparative analysis of Nitrosococcus oceani genome inventories of strains from Pacific and Atlantic gyres.</title>
        <authorList>
            <person name="Lim C.K."/>
            <person name="Wang L."/>
            <person name="Sayavedra-Soto L.A."/>
            <person name="Klotz M.G."/>
        </authorList>
    </citation>
    <scope>NUCLEOTIDE SEQUENCE [LARGE SCALE GENOMIC DNA]</scope>
    <source>
        <strain evidence="2 3">C-27</strain>
    </source>
</reference>
<dbReference type="Pfam" id="PF13358">
    <property type="entry name" value="DDE_3"/>
    <property type="match status" value="1"/>
</dbReference>
<dbReference type="PANTHER" id="PTHR46564:SF1">
    <property type="entry name" value="TRANSPOSASE"/>
    <property type="match status" value="1"/>
</dbReference>
<dbReference type="InterPro" id="IPR038717">
    <property type="entry name" value="Tc1-like_DDE_dom"/>
</dbReference>
<dbReference type="Gene3D" id="3.30.420.10">
    <property type="entry name" value="Ribonuclease H-like superfamily/Ribonuclease H"/>
    <property type="match status" value="1"/>
</dbReference>
<evidence type="ECO:0000313" key="3">
    <source>
        <dbReference type="Proteomes" id="UP000028839"/>
    </source>
</evidence>
<dbReference type="EMBL" id="JPGN01000060">
    <property type="protein sequence ID" value="KFI19278.1"/>
    <property type="molecule type" value="Genomic_DNA"/>
</dbReference>
<keyword evidence="2" id="KW-0540">Nuclease</keyword>